<dbReference type="InterPro" id="IPR003737">
    <property type="entry name" value="GlcNAc_PI_deacetylase-related"/>
</dbReference>
<gene>
    <name evidence="2" type="ORF">HH304_08295</name>
</gene>
<dbReference type="Proteomes" id="UP000559010">
    <property type="component" value="Unassembled WGS sequence"/>
</dbReference>
<dbReference type="SUPFAM" id="SSF52317">
    <property type="entry name" value="Class I glutamine amidotransferase-like"/>
    <property type="match status" value="1"/>
</dbReference>
<proteinExistence type="predicted"/>
<dbReference type="Gene3D" id="3.40.50.10320">
    <property type="entry name" value="LmbE-like"/>
    <property type="match status" value="1"/>
</dbReference>
<dbReference type="SUPFAM" id="SSF102588">
    <property type="entry name" value="LmbE-like"/>
    <property type="match status" value="1"/>
</dbReference>
<organism evidence="2 3">
    <name type="scientific">Marinigracilibium pacificum</name>
    <dbReference type="NCBI Taxonomy" id="2729599"/>
    <lineage>
        <taxon>Bacteria</taxon>
        <taxon>Pseudomonadati</taxon>
        <taxon>Bacteroidota</taxon>
        <taxon>Cytophagia</taxon>
        <taxon>Cytophagales</taxon>
        <taxon>Flammeovirgaceae</taxon>
        <taxon>Marinigracilibium</taxon>
    </lineage>
</organism>
<dbReference type="InterPro" id="IPR024078">
    <property type="entry name" value="LmbE-like_dom_sf"/>
</dbReference>
<dbReference type="RefSeq" id="WP_169680092.1">
    <property type="nucleotide sequence ID" value="NZ_JABBNU010000004.1"/>
</dbReference>
<dbReference type="InterPro" id="IPR029062">
    <property type="entry name" value="Class_I_gatase-like"/>
</dbReference>
<evidence type="ECO:0000313" key="3">
    <source>
        <dbReference type="Proteomes" id="UP000559010"/>
    </source>
</evidence>
<feature type="chain" id="PRO_5033055291" evidence="1">
    <location>
        <begin position="19"/>
        <end position="834"/>
    </location>
</feature>
<reference evidence="2 3" key="1">
    <citation type="submission" date="2020-04" db="EMBL/GenBank/DDBJ databases">
        <title>Flammeovirgaceae bacterium KN852 isolated from deep sea.</title>
        <authorList>
            <person name="Zhang D.-C."/>
        </authorList>
    </citation>
    <scope>NUCLEOTIDE SEQUENCE [LARGE SCALE GENOMIC DNA]</scope>
    <source>
        <strain evidence="2 3">KN852</strain>
    </source>
</reference>
<evidence type="ECO:0000256" key="1">
    <source>
        <dbReference type="SAM" id="SignalP"/>
    </source>
</evidence>
<dbReference type="AlphaFoldDB" id="A0A848IYN8"/>
<protein>
    <submittedName>
        <fullName evidence="2">PIG-L family deacetylase</fullName>
    </submittedName>
</protein>
<comment type="caution">
    <text evidence="2">The sequence shown here is derived from an EMBL/GenBank/DDBJ whole genome shotgun (WGS) entry which is preliminary data.</text>
</comment>
<evidence type="ECO:0000313" key="2">
    <source>
        <dbReference type="EMBL" id="NMM48395.1"/>
    </source>
</evidence>
<keyword evidence="3" id="KW-1185">Reference proteome</keyword>
<dbReference type="Pfam" id="PF02585">
    <property type="entry name" value="PIG-L"/>
    <property type="match status" value="1"/>
</dbReference>
<sequence>MKRLFLFFLTSFTASLFAQHNQIISPQPSSQIVDEIKGLNSFVKVLYVAAHPDDENTRLITYFARYKHFETGYLSMTRGDGGQNLIGPEIRDGLGLIRTQELIAARKTDGGRQFFSSANDFGYSKNPTETFSKWDKDKVLSDAIYVIRKFQPDIIITRFPETPGITHGHHTGSAIIAREAFDLASDPNTYPEQLKFVDTWQPKKIYWNTSPWFYRGRNEEFDTTNLVKVDVGHYLPSMGESIEEIAGRSRSMHKSQGFGSSGARGESFEWLVPVETKKGTTNGDLYSGIKTSWKDFGAPQIENEIEQIIKDFDALNPGNSVEELISLKDNIKKLNSSNQKVKDKLSQIDNIIIECLGLYVGVHTDKAYFSPGDTVNIDFEAVNRSEKEIKIVNIDLPGSSNERTGLLSPNKPFTFKSSFVISENEAYTDPYWLNGNQTDANFDVESYNLIGKPENEPRYNASLTLSINKEQINLMVPITYHTTDRVKGKVIQPLHIIPEINIEPDQKVMVLPVNKSRTVTVTLSSESPIPSGTVKINLPDGITANQKEINYNTNGVERIKSFDFTISAKKPTDFMQDNVSFEFITGTRSFKDYTLFVEYDHIPNQIDVKASKMTISAVDITVPDVKVGYIMGAGDEIPELLSEVGMDVKLIGVEDLNGGKNIPYDVIILGVRALNTLPELSRSMDKIYTFVENGGTAIVQYNTSYGLSVPSPGPYPISISRDRVTNEDSPVTILHKDHPALNKPNKITNEDFNNWVQERGLYFPSSWDNNYTPMLSMNDQDEGPLEGSLLIANYGKGHYIYTGLSFFRELPAGVPGAYRLFINLIGFDTAADKP</sequence>
<name>A0A848IYN8_9BACT</name>
<dbReference type="EMBL" id="JABBNU010000004">
    <property type="protein sequence ID" value="NMM48395.1"/>
    <property type="molecule type" value="Genomic_DNA"/>
</dbReference>
<feature type="signal peptide" evidence="1">
    <location>
        <begin position="1"/>
        <end position="18"/>
    </location>
</feature>
<accession>A0A848IYN8</accession>
<keyword evidence="1" id="KW-0732">Signal</keyword>